<gene>
    <name evidence="1" type="ORF">E2C01_014850</name>
</gene>
<accession>A0A5B7DK98</accession>
<dbReference type="Proteomes" id="UP000324222">
    <property type="component" value="Unassembled WGS sequence"/>
</dbReference>
<evidence type="ECO:0000313" key="1">
    <source>
        <dbReference type="EMBL" id="MPC21848.1"/>
    </source>
</evidence>
<sequence length="87" mass="9935">MKEIPSKKFSRLNIKITAVVDDHSSPKSIKMVSYHPHFSYPLLMASSKPLALSTPALMIPHFTFSCLLRDDQLFRKSRNYAENPQNA</sequence>
<dbReference type="EMBL" id="VSRR010001025">
    <property type="protein sequence ID" value="MPC21848.1"/>
    <property type="molecule type" value="Genomic_DNA"/>
</dbReference>
<organism evidence="1 2">
    <name type="scientific">Portunus trituberculatus</name>
    <name type="common">Swimming crab</name>
    <name type="synonym">Neptunus trituberculatus</name>
    <dbReference type="NCBI Taxonomy" id="210409"/>
    <lineage>
        <taxon>Eukaryota</taxon>
        <taxon>Metazoa</taxon>
        <taxon>Ecdysozoa</taxon>
        <taxon>Arthropoda</taxon>
        <taxon>Crustacea</taxon>
        <taxon>Multicrustacea</taxon>
        <taxon>Malacostraca</taxon>
        <taxon>Eumalacostraca</taxon>
        <taxon>Eucarida</taxon>
        <taxon>Decapoda</taxon>
        <taxon>Pleocyemata</taxon>
        <taxon>Brachyura</taxon>
        <taxon>Eubrachyura</taxon>
        <taxon>Portunoidea</taxon>
        <taxon>Portunidae</taxon>
        <taxon>Portuninae</taxon>
        <taxon>Portunus</taxon>
    </lineage>
</organism>
<dbReference type="AlphaFoldDB" id="A0A5B7DK98"/>
<evidence type="ECO:0000313" key="2">
    <source>
        <dbReference type="Proteomes" id="UP000324222"/>
    </source>
</evidence>
<protein>
    <submittedName>
        <fullName evidence="1">Uncharacterized protein</fullName>
    </submittedName>
</protein>
<name>A0A5B7DK98_PORTR</name>
<keyword evidence="2" id="KW-1185">Reference proteome</keyword>
<proteinExistence type="predicted"/>
<reference evidence="1 2" key="1">
    <citation type="submission" date="2019-05" db="EMBL/GenBank/DDBJ databases">
        <title>Another draft genome of Portunus trituberculatus and its Hox gene families provides insights of decapod evolution.</title>
        <authorList>
            <person name="Jeong J.-H."/>
            <person name="Song I."/>
            <person name="Kim S."/>
            <person name="Choi T."/>
            <person name="Kim D."/>
            <person name="Ryu S."/>
            <person name="Kim W."/>
        </authorList>
    </citation>
    <scope>NUCLEOTIDE SEQUENCE [LARGE SCALE GENOMIC DNA]</scope>
    <source>
        <tissue evidence="1">Muscle</tissue>
    </source>
</reference>
<comment type="caution">
    <text evidence="1">The sequence shown here is derived from an EMBL/GenBank/DDBJ whole genome shotgun (WGS) entry which is preliminary data.</text>
</comment>